<dbReference type="PANTHER" id="PTHR10039:SF15">
    <property type="entry name" value="NACHT DOMAIN-CONTAINING PROTEIN"/>
    <property type="match status" value="1"/>
</dbReference>
<feature type="domain" description="Nephrocystin 3-like N-terminal" evidence="4">
    <location>
        <begin position="225"/>
        <end position="386"/>
    </location>
</feature>
<dbReference type="Pfam" id="PF12796">
    <property type="entry name" value="Ank_2"/>
    <property type="match status" value="1"/>
</dbReference>
<feature type="repeat" description="ANK" evidence="2">
    <location>
        <begin position="776"/>
        <end position="808"/>
    </location>
</feature>
<evidence type="ECO:0000259" key="4">
    <source>
        <dbReference type="Pfam" id="PF24883"/>
    </source>
</evidence>
<dbReference type="PANTHER" id="PTHR10039">
    <property type="entry name" value="AMELOGENIN"/>
    <property type="match status" value="1"/>
</dbReference>
<evidence type="ECO:0000313" key="6">
    <source>
        <dbReference type="Proteomes" id="UP000664132"/>
    </source>
</evidence>
<dbReference type="InterPro" id="IPR054471">
    <property type="entry name" value="GPIID_WHD"/>
</dbReference>
<feature type="repeat" description="ANK" evidence="2">
    <location>
        <begin position="743"/>
        <end position="775"/>
    </location>
</feature>
<sequence>MTDPVSTGAGLVGVIGLAIQITQLVVQFGTDWKDAPKNVKSFMNELGILQTVLSVTNTNILVNPDFAAAFQNRASVLLSQLGANAPSTTDTNLMLEICRKELASLLEELQKGREGHRLGWDRLKAAFKAKGRRESVENLCRQCQTLNNMVSIDTAVLGATTYKEVREAREEQKEVSLVIRSGVDESNRRQEVQEQQQERRAILDSLTPIDYSAQQHDFISRRQKGTGQWLLKSAEFQAWLKADKGTLFCPGIPGAGKTILSSIVVDEITKSAIIDPSIGIAYIYCNFRRQDEQKINDLLMSLLKQLVEGQPSLPGFIKDLQRGRTRPSLDDISRSLQAIIELYSRAFIIIDALDECRVSDDCRRTLLSRLFELQRECKLNIFATSRPISSIEKAFEGMQVLEIRASEDDVREYLHGHMSRLPEFVKRKPELQDEIETEMIKVVDGMHVSFLLAKLHLDSLAGKKSPKALRATLSSMAKGIGAYEKAYNEAMERINSQLKDQAELAIQVLSWITCAKRPLSTAELQHALAVEIGEPQLDEENLPDVDDLVSVCAGLVLVDEESDIIRLVQYTTQEYFERTHQQWFPIAQEKITKVCISYLSFDEFEDGICHNNDDFEQRLQLNKLYDYASCNWGHHARESKTSCQGIIDFLRTQGQVEASSQALMTKTLEHGYRQLLPMTVSGLHLAAFFGLTDAVQIFLISQDFRFQDSLGRTPLSYAAMNGHEAAVQQLLEKGADANAVDKLQRTPLHIASMEGRVEVVRLLLDKGADINAANKYKDTPLRLASYRGHVEVVRLLLEWGADIYAADDSGRTPLDPASMEGYVEVVKLLEEAAIKASRREQ</sequence>
<feature type="domain" description="GPI inositol-deacylase winged helix" evidence="3">
    <location>
        <begin position="501"/>
        <end position="576"/>
    </location>
</feature>
<dbReference type="EMBL" id="JAFJYH010000307">
    <property type="protein sequence ID" value="KAG4413557.1"/>
    <property type="molecule type" value="Genomic_DNA"/>
</dbReference>
<dbReference type="SUPFAM" id="SSF48403">
    <property type="entry name" value="Ankyrin repeat"/>
    <property type="match status" value="1"/>
</dbReference>
<dbReference type="PROSITE" id="PS50088">
    <property type="entry name" value="ANK_REPEAT"/>
    <property type="match status" value="4"/>
</dbReference>
<keyword evidence="6" id="KW-1185">Reference proteome</keyword>
<dbReference type="InterPro" id="IPR056884">
    <property type="entry name" value="NPHP3-like_N"/>
</dbReference>
<dbReference type="Pfam" id="PF24883">
    <property type="entry name" value="NPHP3_N"/>
    <property type="match status" value="1"/>
</dbReference>
<dbReference type="Pfam" id="PF22939">
    <property type="entry name" value="WHD_GPIID"/>
    <property type="match status" value="1"/>
</dbReference>
<dbReference type="InterPro" id="IPR002110">
    <property type="entry name" value="Ankyrin_rpt"/>
</dbReference>
<keyword evidence="2" id="KW-0040">ANK repeat</keyword>
<dbReference type="PRINTS" id="PR01415">
    <property type="entry name" value="ANKYRIN"/>
</dbReference>
<dbReference type="InterPro" id="IPR027417">
    <property type="entry name" value="P-loop_NTPase"/>
</dbReference>
<evidence type="ECO:0000259" key="3">
    <source>
        <dbReference type="Pfam" id="PF22939"/>
    </source>
</evidence>
<comment type="caution">
    <text evidence="5">The sequence shown here is derived from an EMBL/GenBank/DDBJ whole genome shotgun (WGS) entry which is preliminary data.</text>
</comment>
<dbReference type="OrthoDB" id="195446at2759"/>
<name>A0A8H7T5L4_9HELO</name>
<dbReference type="Pfam" id="PF13637">
    <property type="entry name" value="Ank_4"/>
    <property type="match status" value="1"/>
</dbReference>
<protein>
    <recommendedName>
        <fullName evidence="7">NACHT domain-containing protein</fullName>
    </recommendedName>
</protein>
<accession>A0A8H7T5L4</accession>
<organism evidence="5 6">
    <name type="scientific">Cadophora malorum</name>
    <dbReference type="NCBI Taxonomy" id="108018"/>
    <lineage>
        <taxon>Eukaryota</taxon>
        <taxon>Fungi</taxon>
        <taxon>Dikarya</taxon>
        <taxon>Ascomycota</taxon>
        <taxon>Pezizomycotina</taxon>
        <taxon>Leotiomycetes</taxon>
        <taxon>Helotiales</taxon>
        <taxon>Ploettnerulaceae</taxon>
        <taxon>Cadophora</taxon>
    </lineage>
</organism>
<dbReference type="Gene3D" id="1.25.40.20">
    <property type="entry name" value="Ankyrin repeat-containing domain"/>
    <property type="match status" value="2"/>
</dbReference>
<dbReference type="SMART" id="SM00248">
    <property type="entry name" value="ANK"/>
    <property type="match status" value="4"/>
</dbReference>
<evidence type="ECO:0000313" key="5">
    <source>
        <dbReference type="EMBL" id="KAG4413557.1"/>
    </source>
</evidence>
<dbReference type="InterPro" id="IPR036770">
    <property type="entry name" value="Ankyrin_rpt-contain_sf"/>
</dbReference>
<reference evidence="5" key="1">
    <citation type="submission" date="2021-02" db="EMBL/GenBank/DDBJ databases">
        <title>Genome sequence Cadophora malorum strain M34.</title>
        <authorList>
            <person name="Stefanovic E."/>
            <person name="Vu D."/>
            <person name="Scully C."/>
            <person name="Dijksterhuis J."/>
            <person name="Roader J."/>
            <person name="Houbraken J."/>
        </authorList>
    </citation>
    <scope>NUCLEOTIDE SEQUENCE</scope>
    <source>
        <strain evidence="5">M34</strain>
    </source>
</reference>
<dbReference type="Proteomes" id="UP000664132">
    <property type="component" value="Unassembled WGS sequence"/>
</dbReference>
<dbReference type="PROSITE" id="PS50297">
    <property type="entry name" value="ANK_REP_REGION"/>
    <property type="match status" value="4"/>
</dbReference>
<evidence type="ECO:0000256" key="2">
    <source>
        <dbReference type="PROSITE-ProRule" id="PRU00023"/>
    </source>
</evidence>
<dbReference type="Gene3D" id="3.40.50.300">
    <property type="entry name" value="P-loop containing nucleotide triphosphate hydrolases"/>
    <property type="match status" value="1"/>
</dbReference>
<dbReference type="AlphaFoldDB" id="A0A8H7T5L4"/>
<dbReference type="SUPFAM" id="SSF52540">
    <property type="entry name" value="P-loop containing nucleoside triphosphate hydrolases"/>
    <property type="match status" value="1"/>
</dbReference>
<evidence type="ECO:0008006" key="7">
    <source>
        <dbReference type="Google" id="ProtNLM"/>
    </source>
</evidence>
<feature type="repeat" description="ANK" evidence="2">
    <location>
        <begin position="710"/>
        <end position="742"/>
    </location>
</feature>
<keyword evidence="1" id="KW-0677">Repeat</keyword>
<proteinExistence type="predicted"/>
<feature type="repeat" description="ANK" evidence="2">
    <location>
        <begin position="809"/>
        <end position="841"/>
    </location>
</feature>
<gene>
    <name evidence="5" type="ORF">IFR04_013291</name>
</gene>
<evidence type="ECO:0000256" key="1">
    <source>
        <dbReference type="ARBA" id="ARBA00022737"/>
    </source>
</evidence>